<dbReference type="EMBL" id="FOHS01000007">
    <property type="protein sequence ID" value="SEU06574.1"/>
    <property type="molecule type" value="Genomic_DNA"/>
</dbReference>
<dbReference type="STRING" id="82805.SAMN04487998_3734"/>
<accession>A0A1I0J9G4</accession>
<protein>
    <submittedName>
        <fullName evidence="1">Uncharacterized protein</fullName>
    </submittedName>
</protein>
<reference evidence="2" key="1">
    <citation type="submission" date="2016-10" db="EMBL/GenBank/DDBJ databases">
        <authorList>
            <person name="Varghese N."/>
            <person name="Submissions S."/>
        </authorList>
    </citation>
    <scope>NUCLEOTIDE SEQUENCE [LARGE SCALE GENOMIC DNA]</scope>
    <source>
        <strain evidence="2">DSM 15310</strain>
    </source>
</reference>
<sequence>MNGIAGHTFGQPLSAFSDLELMDKNPGDVMDTYIYRGTKGWFGKHKQEVPSQFYYFLDGKFCQFYAVGNAEALRTEATYLFGPGLEQSPNRFWDGPRARAIYSEQAVAFGREGRLTVLSKPVEEELKVREQNRLKAENAE</sequence>
<dbReference type="Proteomes" id="UP000198697">
    <property type="component" value="Unassembled WGS sequence"/>
</dbReference>
<evidence type="ECO:0000313" key="2">
    <source>
        <dbReference type="Proteomes" id="UP000198697"/>
    </source>
</evidence>
<name>A0A1I0J9G4_9BACT</name>
<gene>
    <name evidence="1" type="ORF">SAMN04487998_3734</name>
</gene>
<keyword evidence="2" id="KW-1185">Reference proteome</keyword>
<organism evidence="1 2">
    <name type="scientific">Hymenobacter actinosclerus</name>
    <dbReference type="NCBI Taxonomy" id="82805"/>
    <lineage>
        <taxon>Bacteria</taxon>
        <taxon>Pseudomonadati</taxon>
        <taxon>Bacteroidota</taxon>
        <taxon>Cytophagia</taxon>
        <taxon>Cytophagales</taxon>
        <taxon>Hymenobacteraceae</taxon>
        <taxon>Hymenobacter</taxon>
    </lineage>
</organism>
<dbReference type="AlphaFoldDB" id="A0A1I0J9G4"/>
<proteinExistence type="predicted"/>
<evidence type="ECO:0000313" key="1">
    <source>
        <dbReference type="EMBL" id="SEU06574.1"/>
    </source>
</evidence>